<accession>A0ABQ2PNI8</accession>
<keyword evidence="6" id="KW-1185">Reference proteome</keyword>
<proteinExistence type="inferred from homology"/>
<evidence type="ECO:0000256" key="2">
    <source>
        <dbReference type="ARBA" id="ARBA00022801"/>
    </source>
</evidence>
<dbReference type="RefSeq" id="WP_188695563.1">
    <property type="nucleotide sequence ID" value="NZ_BMLY01000005.1"/>
</dbReference>
<protein>
    <recommendedName>
        <fullName evidence="3">Probable chemoreceptor glutamine deamidase CheD</fullName>
        <ecNumber evidence="3">3.5.1.44</ecNumber>
    </recommendedName>
</protein>
<gene>
    <name evidence="3 5" type="primary">cheD</name>
    <name evidence="5" type="ORF">GCM10010971_29970</name>
</gene>
<dbReference type="CDD" id="cd16352">
    <property type="entry name" value="CheD"/>
    <property type="match status" value="1"/>
</dbReference>
<evidence type="ECO:0000313" key="6">
    <source>
        <dbReference type="Proteomes" id="UP000621859"/>
    </source>
</evidence>
<evidence type="ECO:0000313" key="5">
    <source>
        <dbReference type="EMBL" id="GGP27178.1"/>
    </source>
</evidence>
<name>A0ABQ2PNI8_9NEIS</name>
<evidence type="ECO:0000256" key="4">
    <source>
        <dbReference type="SAM" id="MobiDB-lite"/>
    </source>
</evidence>
<evidence type="ECO:0000256" key="1">
    <source>
        <dbReference type="ARBA" id="ARBA00022500"/>
    </source>
</evidence>
<sequence>MSERIFVNPGEIYFGQGDERIETLLGSCVAITFWHPVQRLGGMCHFLLPNRVHGKVPVYTGDGRYGDEALQYMIEEVAVRRTRLQDYQVKVFGGGRIFANERSGSTIGESNARFALSALNEIDLPVAGQDVAGEGYRYLRFDLTTGDVWVRRGRGLPASSASPRKREPVKPAGGL</sequence>
<dbReference type="HAMAP" id="MF_01440">
    <property type="entry name" value="CheD"/>
    <property type="match status" value="1"/>
</dbReference>
<comment type="function">
    <text evidence="3">Probably deamidates glutamine residues to glutamate on methyl-accepting chemotaxis receptors (MCPs), playing an important role in chemotaxis.</text>
</comment>
<dbReference type="Gene3D" id="3.30.1330.200">
    <property type="match status" value="1"/>
</dbReference>
<comment type="caution">
    <text evidence="5">The sequence shown here is derived from an EMBL/GenBank/DDBJ whole genome shotgun (WGS) entry which is preliminary data.</text>
</comment>
<feature type="region of interest" description="Disordered" evidence="4">
    <location>
        <begin position="154"/>
        <end position="175"/>
    </location>
</feature>
<dbReference type="InterPro" id="IPR011324">
    <property type="entry name" value="Cytotoxic_necrot_fac-like_cat"/>
</dbReference>
<dbReference type="SUPFAM" id="SSF64438">
    <property type="entry name" value="CNF1/YfiH-like putative cysteine hydrolases"/>
    <property type="match status" value="1"/>
</dbReference>
<reference evidence="6" key="1">
    <citation type="journal article" date="2019" name="Int. J. Syst. Evol. Microbiol.">
        <title>The Global Catalogue of Microorganisms (GCM) 10K type strain sequencing project: providing services to taxonomists for standard genome sequencing and annotation.</title>
        <authorList>
            <consortium name="The Broad Institute Genomics Platform"/>
            <consortium name="The Broad Institute Genome Sequencing Center for Infectious Disease"/>
            <person name="Wu L."/>
            <person name="Ma J."/>
        </authorList>
    </citation>
    <scope>NUCLEOTIDE SEQUENCE [LARGE SCALE GENOMIC DNA]</scope>
    <source>
        <strain evidence="6">CGMCC 1.8860</strain>
    </source>
</reference>
<dbReference type="InterPro" id="IPR038592">
    <property type="entry name" value="CheD-like_sf"/>
</dbReference>
<keyword evidence="2 3" id="KW-0378">Hydrolase</keyword>
<dbReference type="PANTHER" id="PTHR35147">
    <property type="entry name" value="CHEMORECEPTOR GLUTAMINE DEAMIDASE CHED-RELATED"/>
    <property type="match status" value="1"/>
</dbReference>
<dbReference type="InterPro" id="IPR005659">
    <property type="entry name" value="Chemorcpt_Glu_NH3ase_CheD"/>
</dbReference>
<dbReference type="EMBL" id="BMLY01000005">
    <property type="protein sequence ID" value="GGP27178.1"/>
    <property type="molecule type" value="Genomic_DNA"/>
</dbReference>
<evidence type="ECO:0000256" key="3">
    <source>
        <dbReference type="HAMAP-Rule" id="MF_01440"/>
    </source>
</evidence>
<comment type="catalytic activity">
    <reaction evidence="3">
        <text>L-glutaminyl-[protein] + H2O = L-glutamyl-[protein] + NH4(+)</text>
        <dbReference type="Rhea" id="RHEA:16441"/>
        <dbReference type="Rhea" id="RHEA-COMP:10207"/>
        <dbReference type="Rhea" id="RHEA-COMP:10208"/>
        <dbReference type="ChEBI" id="CHEBI:15377"/>
        <dbReference type="ChEBI" id="CHEBI:28938"/>
        <dbReference type="ChEBI" id="CHEBI:29973"/>
        <dbReference type="ChEBI" id="CHEBI:30011"/>
        <dbReference type="EC" id="3.5.1.44"/>
    </reaction>
</comment>
<dbReference type="PANTHER" id="PTHR35147:SF3">
    <property type="entry name" value="CHEMORECEPTOR GLUTAMINE DEAMIDASE CHED 1-RELATED"/>
    <property type="match status" value="1"/>
</dbReference>
<dbReference type="EC" id="3.5.1.44" evidence="3"/>
<dbReference type="Proteomes" id="UP000621859">
    <property type="component" value="Unassembled WGS sequence"/>
</dbReference>
<keyword evidence="1 3" id="KW-0145">Chemotaxis</keyword>
<dbReference type="Pfam" id="PF03975">
    <property type="entry name" value="CheD"/>
    <property type="match status" value="1"/>
</dbReference>
<comment type="similarity">
    <text evidence="3">Belongs to the CheD family.</text>
</comment>
<organism evidence="5 6">
    <name type="scientific">Silvimonas amylolytica</name>
    <dbReference type="NCBI Taxonomy" id="449663"/>
    <lineage>
        <taxon>Bacteria</taxon>
        <taxon>Pseudomonadati</taxon>
        <taxon>Pseudomonadota</taxon>
        <taxon>Betaproteobacteria</taxon>
        <taxon>Neisseriales</taxon>
        <taxon>Chitinibacteraceae</taxon>
        <taxon>Silvimonas</taxon>
    </lineage>
</organism>